<dbReference type="GO" id="GO:0004067">
    <property type="term" value="F:asparaginase activity"/>
    <property type="evidence" value="ECO:0007669"/>
    <property type="project" value="UniProtKB-EC"/>
</dbReference>
<evidence type="ECO:0000313" key="1">
    <source>
        <dbReference type="EMBL" id="SUG30988.1"/>
    </source>
</evidence>
<dbReference type="AlphaFoldDB" id="A0A379SPN5"/>
<keyword evidence="1" id="KW-0378">Hydrolase</keyword>
<dbReference type="Proteomes" id="UP000254762">
    <property type="component" value="Unassembled WGS sequence"/>
</dbReference>
<dbReference type="EC" id="3.5.1.1" evidence="1"/>
<name>A0A379SPN5_SALER</name>
<organism evidence="1 2">
    <name type="scientific">Salmonella enterica subsp. arizonae</name>
    <dbReference type="NCBI Taxonomy" id="59203"/>
    <lineage>
        <taxon>Bacteria</taxon>
        <taxon>Pseudomonadati</taxon>
        <taxon>Pseudomonadota</taxon>
        <taxon>Gammaproteobacteria</taxon>
        <taxon>Enterobacterales</taxon>
        <taxon>Enterobacteriaceae</taxon>
        <taxon>Salmonella</taxon>
    </lineage>
</organism>
<reference evidence="1 2" key="1">
    <citation type="submission" date="2018-06" db="EMBL/GenBank/DDBJ databases">
        <authorList>
            <consortium name="Pathogen Informatics"/>
            <person name="Doyle S."/>
        </authorList>
    </citation>
    <scope>NUCLEOTIDE SEQUENCE [LARGE SCALE GENOMIC DNA]</scope>
    <source>
        <strain evidence="1 2">NCTC7304</strain>
    </source>
</reference>
<accession>A0A379SPN5</accession>
<evidence type="ECO:0000313" key="2">
    <source>
        <dbReference type="Proteomes" id="UP000254762"/>
    </source>
</evidence>
<gene>
    <name evidence="1" type="primary">ansB_1</name>
    <name evidence="1" type="ORF">NCTC7304_00346</name>
</gene>
<protein>
    <submittedName>
        <fullName evidence="1">L-asparaginase</fullName>
        <ecNumber evidence="1">3.5.1.1</ecNumber>
    </submittedName>
</protein>
<sequence>MKIRVFMATVLLLISHCVFSTTSLPHIVILATGGYYRRDGSK</sequence>
<proteinExistence type="predicted"/>
<dbReference type="EMBL" id="UGXD01000002">
    <property type="protein sequence ID" value="SUG30988.1"/>
    <property type="molecule type" value="Genomic_DNA"/>
</dbReference>